<reference evidence="2 3" key="1">
    <citation type="journal article" date="2014" name="PLoS Genet.">
        <title>The Genome of Spironucleus salmonicida Highlights a Fish Pathogen Adapted to Fluctuating Environments.</title>
        <authorList>
            <person name="Xu F."/>
            <person name="Jerlstrom-Hultqvist J."/>
            <person name="Einarsson E."/>
            <person name="Astvaldsson A."/>
            <person name="Svard S.G."/>
            <person name="Andersson J.O."/>
        </authorList>
    </citation>
    <scope>NUCLEOTIDE SEQUENCE</scope>
    <source>
        <strain evidence="3">ATCC 50377</strain>
    </source>
</reference>
<keyword evidence="1 2" id="KW-0812">Transmembrane</keyword>
<sequence>MSSTEQITNSDQAAQTRVLTESEKKQIDDAVLTAKQNTIVGQFFSQSITFLSLFFIFILFLAVSTSKIFVQKIDQSVYIPQILLVNDFKTDLRSYFTPIQQETISATLDEYWHWHDLRYDLYRCSSEPLPISSITQKYSFSYTNQNGISATKFTIPAKSSPKKSSITINFDKVQELLLTDKFCIERDFSGSKKHDDENESQQSSRQSLCIPIIQLIQNTSSQFNTLFQCTSDTACTYKVYMLFERSIETIYLDFVLELTLDVFEINDDCWYVPVNTINSWRETPWLLLKPLVKSNLIHELPRLCLRHQSQLYGLLLQLFIFGTSLALFIFISVVFIWKKKQYEAKIADKALEEIKNKQKIHSHLNKIKHLIKQK</sequence>
<reference evidence="3" key="2">
    <citation type="submission" date="2020-12" db="EMBL/GenBank/DDBJ databases">
        <title>New Spironucleus salmonicida genome in near-complete chromosomes.</title>
        <authorList>
            <person name="Xu F."/>
            <person name="Kurt Z."/>
            <person name="Jimenez-Gonzalez A."/>
            <person name="Astvaldsson A."/>
            <person name="Andersson J.O."/>
            <person name="Svard S.G."/>
        </authorList>
    </citation>
    <scope>NUCLEOTIDE SEQUENCE</scope>
    <source>
        <strain evidence="3">ATCC 50377</strain>
    </source>
</reference>
<gene>
    <name evidence="2" type="ORF">SS50377_16136</name>
    <name evidence="3" type="ORF">SS50377_23253</name>
</gene>
<feature type="transmembrane region" description="Helical" evidence="1">
    <location>
        <begin position="311"/>
        <end position="337"/>
    </location>
</feature>
<keyword evidence="1" id="KW-0472">Membrane</keyword>
<name>V6LHM0_9EUKA</name>
<feature type="transmembrane region" description="Helical" evidence="1">
    <location>
        <begin position="43"/>
        <end position="63"/>
    </location>
</feature>
<accession>V6LHM0</accession>
<evidence type="ECO:0000313" key="3">
    <source>
        <dbReference type="EMBL" id="KAH0575613.1"/>
    </source>
</evidence>
<proteinExistence type="predicted"/>
<keyword evidence="4" id="KW-1185">Reference proteome</keyword>
<evidence type="ECO:0000313" key="4">
    <source>
        <dbReference type="Proteomes" id="UP000018208"/>
    </source>
</evidence>
<dbReference type="VEuPathDB" id="GiardiaDB:SS50377_23253"/>
<keyword evidence="1" id="KW-1133">Transmembrane helix</keyword>
<organism evidence="2">
    <name type="scientific">Spironucleus salmonicida</name>
    <dbReference type="NCBI Taxonomy" id="348837"/>
    <lineage>
        <taxon>Eukaryota</taxon>
        <taxon>Metamonada</taxon>
        <taxon>Diplomonadida</taxon>
        <taxon>Hexamitidae</taxon>
        <taxon>Hexamitinae</taxon>
        <taxon>Spironucleus</taxon>
    </lineage>
</organism>
<dbReference type="EMBL" id="KI546129">
    <property type="protein sequence ID" value="EST44070.1"/>
    <property type="molecule type" value="Genomic_DNA"/>
</dbReference>
<dbReference type="Proteomes" id="UP000018208">
    <property type="component" value="Unassembled WGS sequence"/>
</dbReference>
<dbReference type="EMBL" id="AUWU02000003">
    <property type="protein sequence ID" value="KAH0575613.1"/>
    <property type="molecule type" value="Genomic_DNA"/>
</dbReference>
<evidence type="ECO:0000313" key="2">
    <source>
        <dbReference type="EMBL" id="EST44070.1"/>
    </source>
</evidence>
<protein>
    <submittedName>
        <fullName evidence="2">Transmembrane domain-containing protein</fullName>
    </submittedName>
</protein>
<dbReference type="AlphaFoldDB" id="V6LHM0"/>
<evidence type="ECO:0000256" key="1">
    <source>
        <dbReference type="SAM" id="Phobius"/>
    </source>
</evidence>